<dbReference type="GO" id="GO:0005886">
    <property type="term" value="C:plasma membrane"/>
    <property type="evidence" value="ECO:0007669"/>
    <property type="project" value="TreeGrafter"/>
</dbReference>
<dbReference type="AlphaFoldDB" id="A0A915XHK4"/>
<evidence type="ECO:0000313" key="10">
    <source>
        <dbReference type="Proteomes" id="UP001063350"/>
    </source>
</evidence>
<dbReference type="PANTHER" id="PTHR30070">
    <property type="entry name" value="HEME EXPORTER PROTEIN B"/>
    <property type="match status" value="1"/>
</dbReference>
<dbReference type="RefSeq" id="WP_267928663.1">
    <property type="nucleotide sequence ID" value="NZ_AP024233.1"/>
</dbReference>
<feature type="transmembrane region" description="Helical" evidence="8">
    <location>
        <begin position="21"/>
        <end position="40"/>
    </location>
</feature>
<dbReference type="PANTHER" id="PTHR30070:SF1">
    <property type="entry name" value="CYTOCHROME C BIOGENESIS B-RELATED"/>
    <property type="match status" value="1"/>
</dbReference>
<dbReference type="EMBL" id="AP024233">
    <property type="protein sequence ID" value="BCO08764.1"/>
    <property type="molecule type" value="Genomic_DNA"/>
</dbReference>
<dbReference type="Proteomes" id="UP001063350">
    <property type="component" value="Chromosome"/>
</dbReference>
<feature type="transmembrane region" description="Helical" evidence="8">
    <location>
        <begin position="165"/>
        <end position="191"/>
    </location>
</feature>
<evidence type="ECO:0000256" key="2">
    <source>
        <dbReference type="ARBA" id="ARBA00010544"/>
    </source>
</evidence>
<feature type="transmembrane region" description="Helical" evidence="8">
    <location>
        <begin position="131"/>
        <end position="153"/>
    </location>
</feature>
<feature type="transmembrane region" description="Helical" evidence="8">
    <location>
        <begin position="99"/>
        <end position="119"/>
    </location>
</feature>
<keyword evidence="7 8" id="KW-0472">Membrane</keyword>
<comment type="subcellular location">
    <subcellularLocation>
        <location evidence="1">Membrane</location>
        <topology evidence="1">Multi-pass membrane protein</topology>
    </subcellularLocation>
</comment>
<evidence type="ECO:0000256" key="6">
    <source>
        <dbReference type="ARBA" id="ARBA00022989"/>
    </source>
</evidence>
<evidence type="ECO:0000313" key="9">
    <source>
        <dbReference type="EMBL" id="BCO08764.1"/>
    </source>
</evidence>
<comment type="similarity">
    <text evidence="2">Belongs to the CcmB/CycW/HelB family.</text>
</comment>
<dbReference type="Pfam" id="PF03379">
    <property type="entry name" value="CcmB"/>
    <property type="match status" value="1"/>
</dbReference>
<dbReference type="KEGG" id="ddu:GF1_11400"/>
<accession>A0A915XHK4</accession>
<organism evidence="9 10">
    <name type="scientific">Desulfolithobacter dissulfuricans</name>
    <dbReference type="NCBI Taxonomy" id="2795293"/>
    <lineage>
        <taxon>Bacteria</taxon>
        <taxon>Pseudomonadati</taxon>
        <taxon>Thermodesulfobacteriota</taxon>
        <taxon>Desulfobulbia</taxon>
        <taxon>Desulfobulbales</taxon>
        <taxon>Desulfobulbaceae</taxon>
        <taxon>Desulfolithobacter</taxon>
    </lineage>
</organism>
<proteinExistence type="inferred from homology"/>
<keyword evidence="3" id="KW-0813">Transport</keyword>
<evidence type="ECO:0000256" key="5">
    <source>
        <dbReference type="ARBA" id="ARBA00022748"/>
    </source>
</evidence>
<protein>
    <submittedName>
        <fullName evidence="9">Heme ABC transporter permease</fullName>
    </submittedName>
</protein>
<reference evidence="9" key="1">
    <citation type="submission" date="2020-12" db="EMBL/GenBank/DDBJ databases">
        <title>Desulfobium dissulfuricans gen. nov., sp. nov., a novel mesophilic, sulfate-reducing bacterium isolated from a deep-sea hydrothermal vent.</title>
        <authorList>
            <person name="Hashimoto Y."/>
            <person name="Tame A."/>
            <person name="Sawayama S."/>
            <person name="Miyazaki J."/>
            <person name="Takai K."/>
            <person name="Nakagawa S."/>
        </authorList>
    </citation>
    <scope>NUCLEOTIDE SEQUENCE</scope>
    <source>
        <strain evidence="9">GF1</strain>
    </source>
</reference>
<evidence type="ECO:0000256" key="8">
    <source>
        <dbReference type="SAM" id="Phobius"/>
    </source>
</evidence>
<dbReference type="InterPro" id="IPR003544">
    <property type="entry name" value="Cyt_c_biogenesis_CcmB"/>
</dbReference>
<evidence type="ECO:0000256" key="3">
    <source>
        <dbReference type="ARBA" id="ARBA00022448"/>
    </source>
</evidence>
<name>A0A915XHK4_9BACT</name>
<keyword evidence="5" id="KW-0201">Cytochrome c-type biogenesis</keyword>
<keyword evidence="4 8" id="KW-0812">Transmembrane</keyword>
<evidence type="ECO:0000256" key="4">
    <source>
        <dbReference type="ARBA" id="ARBA00022692"/>
    </source>
</evidence>
<gene>
    <name evidence="9" type="ORF">GF1_11400</name>
</gene>
<feature type="transmembrane region" description="Helical" evidence="8">
    <location>
        <begin position="52"/>
        <end position="68"/>
    </location>
</feature>
<feature type="transmembrane region" description="Helical" evidence="8">
    <location>
        <begin position="197"/>
        <end position="217"/>
    </location>
</feature>
<keyword evidence="10" id="KW-1185">Reference proteome</keyword>
<sequence length="222" mass="23956">MNGLWLIVTKDLRAELRRPESLISMIFFGFLLLVVLNLAIPLGTEVAPETGAGILWVAITFAFVLGLARTMSREKENRCLEGLLLSPLAAESLFGAKMVVNLVLLLVAELSIIPLFFILYGDIPLHSLPMLIVVVLMANTGLAATGTLFSAITAGTSRNEALLPLLFYPVVIPLVSITVKVTGMIFLGAAVAEYESWLYVMAAYGLIFTGLGVLLFGQIITE</sequence>
<keyword evidence="6 8" id="KW-1133">Transmembrane helix</keyword>
<evidence type="ECO:0000256" key="7">
    <source>
        <dbReference type="ARBA" id="ARBA00023136"/>
    </source>
</evidence>
<dbReference type="GO" id="GO:0015232">
    <property type="term" value="F:heme transmembrane transporter activity"/>
    <property type="evidence" value="ECO:0007669"/>
    <property type="project" value="InterPro"/>
</dbReference>
<dbReference type="GO" id="GO:0017004">
    <property type="term" value="P:cytochrome complex assembly"/>
    <property type="evidence" value="ECO:0007669"/>
    <property type="project" value="UniProtKB-KW"/>
</dbReference>
<evidence type="ECO:0000256" key="1">
    <source>
        <dbReference type="ARBA" id="ARBA00004141"/>
    </source>
</evidence>
<dbReference type="GO" id="GO:1903607">
    <property type="term" value="P:cytochrome c biosynthetic process"/>
    <property type="evidence" value="ECO:0007669"/>
    <property type="project" value="TreeGrafter"/>
</dbReference>